<dbReference type="EMBL" id="JAGKQM010000008">
    <property type="protein sequence ID" value="KAH0913787.1"/>
    <property type="molecule type" value="Genomic_DNA"/>
</dbReference>
<reference evidence="2 3" key="1">
    <citation type="submission" date="2021-05" db="EMBL/GenBank/DDBJ databases">
        <title>Genome Assembly of Synthetic Allotetraploid Brassica napus Reveals Homoeologous Exchanges between Subgenomes.</title>
        <authorList>
            <person name="Davis J.T."/>
        </authorList>
    </citation>
    <scope>NUCLEOTIDE SEQUENCE [LARGE SCALE GENOMIC DNA]</scope>
    <source>
        <strain evidence="3">cv. Da-Ae</strain>
        <tissue evidence="2">Seedling</tissue>
    </source>
</reference>
<keyword evidence="1" id="KW-0472">Membrane</keyword>
<organism evidence="2 3">
    <name type="scientific">Brassica napus</name>
    <name type="common">Rape</name>
    <dbReference type="NCBI Taxonomy" id="3708"/>
    <lineage>
        <taxon>Eukaryota</taxon>
        <taxon>Viridiplantae</taxon>
        <taxon>Streptophyta</taxon>
        <taxon>Embryophyta</taxon>
        <taxon>Tracheophyta</taxon>
        <taxon>Spermatophyta</taxon>
        <taxon>Magnoliopsida</taxon>
        <taxon>eudicotyledons</taxon>
        <taxon>Gunneridae</taxon>
        <taxon>Pentapetalae</taxon>
        <taxon>rosids</taxon>
        <taxon>malvids</taxon>
        <taxon>Brassicales</taxon>
        <taxon>Brassicaceae</taxon>
        <taxon>Brassiceae</taxon>
        <taxon>Brassica</taxon>
    </lineage>
</organism>
<gene>
    <name evidence="2" type="ORF">HID58_028233</name>
</gene>
<accession>A0ABQ8C9N3</accession>
<keyword evidence="1" id="KW-0812">Transmembrane</keyword>
<dbReference type="Proteomes" id="UP000824890">
    <property type="component" value="Unassembled WGS sequence"/>
</dbReference>
<name>A0ABQ8C9N3_BRANA</name>
<keyword evidence="3" id="KW-1185">Reference proteome</keyword>
<proteinExistence type="predicted"/>
<feature type="non-terminal residue" evidence="2">
    <location>
        <position position="1"/>
    </location>
</feature>
<comment type="caution">
    <text evidence="2">The sequence shown here is derived from an EMBL/GenBank/DDBJ whole genome shotgun (WGS) entry which is preliminary data.</text>
</comment>
<evidence type="ECO:0000313" key="2">
    <source>
        <dbReference type="EMBL" id="KAH0913787.1"/>
    </source>
</evidence>
<protein>
    <submittedName>
        <fullName evidence="2">Uncharacterized protein</fullName>
    </submittedName>
</protein>
<keyword evidence="1" id="KW-1133">Transmembrane helix</keyword>
<feature type="transmembrane region" description="Helical" evidence="1">
    <location>
        <begin position="139"/>
        <end position="165"/>
    </location>
</feature>
<evidence type="ECO:0000256" key="1">
    <source>
        <dbReference type="SAM" id="Phobius"/>
    </source>
</evidence>
<sequence>PPKLTVFPFPPYNACDGIKVILQTNRSLLSVLRLYIYISQPNNPLLSKRIPALRQIKQQSPPCKPFSTFVSPRPEDSKLMFRLINFWETSINSKRGILIGTKYVIVDFFNHHHPQIDRLRKYKRLRLNSSLTSSWIRRLGVVMGLNVFSFVLSSTYIFNFGLFVLKRITNLKPGEEQEDPERRYV</sequence>
<evidence type="ECO:0000313" key="3">
    <source>
        <dbReference type="Proteomes" id="UP000824890"/>
    </source>
</evidence>